<evidence type="ECO:0000313" key="3">
    <source>
        <dbReference type="Proteomes" id="UP001221898"/>
    </source>
</evidence>
<name>A0AAD7WMH4_9TELE</name>
<evidence type="ECO:0000256" key="1">
    <source>
        <dbReference type="SAM" id="MobiDB-lite"/>
    </source>
</evidence>
<sequence length="153" mass="16359">MVIRQREGYEITVARLFASPWLPQPTSNNKQSAVATRTDLADEEPVLKQAEELGSRAFTELEFQGGKACRAANISSKVEFFFYDPSSLTNANHRHAGFGGDAAESGRAAARQRRLRRRGADTVSGGGHSGRPGLISRGAGVPGVSWAAACDGR</sequence>
<accession>A0AAD7WMH4</accession>
<dbReference type="EMBL" id="JAINUG010000065">
    <property type="protein sequence ID" value="KAJ8402150.1"/>
    <property type="molecule type" value="Genomic_DNA"/>
</dbReference>
<keyword evidence="3" id="KW-1185">Reference proteome</keyword>
<organism evidence="2 3">
    <name type="scientific">Aldrovandia affinis</name>
    <dbReference type="NCBI Taxonomy" id="143900"/>
    <lineage>
        <taxon>Eukaryota</taxon>
        <taxon>Metazoa</taxon>
        <taxon>Chordata</taxon>
        <taxon>Craniata</taxon>
        <taxon>Vertebrata</taxon>
        <taxon>Euteleostomi</taxon>
        <taxon>Actinopterygii</taxon>
        <taxon>Neopterygii</taxon>
        <taxon>Teleostei</taxon>
        <taxon>Notacanthiformes</taxon>
        <taxon>Halosauridae</taxon>
        <taxon>Aldrovandia</taxon>
    </lineage>
</organism>
<gene>
    <name evidence="2" type="ORF">AAFF_G00370150</name>
</gene>
<dbReference type="Proteomes" id="UP001221898">
    <property type="component" value="Unassembled WGS sequence"/>
</dbReference>
<comment type="caution">
    <text evidence="2">The sequence shown here is derived from an EMBL/GenBank/DDBJ whole genome shotgun (WGS) entry which is preliminary data.</text>
</comment>
<protein>
    <submittedName>
        <fullName evidence="2">Uncharacterized protein</fullName>
    </submittedName>
</protein>
<feature type="region of interest" description="Disordered" evidence="1">
    <location>
        <begin position="115"/>
        <end position="137"/>
    </location>
</feature>
<evidence type="ECO:0000313" key="2">
    <source>
        <dbReference type="EMBL" id="KAJ8402150.1"/>
    </source>
</evidence>
<reference evidence="2" key="1">
    <citation type="journal article" date="2023" name="Science">
        <title>Genome structures resolve the early diversification of teleost fishes.</title>
        <authorList>
            <person name="Parey E."/>
            <person name="Louis A."/>
            <person name="Montfort J."/>
            <person name="Bouchez O."/>
            <person name="Roques C."/>
            <person name="Iampietro C."/>
            <person name="Lluch J."/>
            <person name="Castinel A."/>
            <person name="Donnadieu C."/>
            <person name="Desvignes T."/>
            <person name="Floi Bucao C."/>
            <person name="Jouanno E."/>
            <person name="Wen M."/>
            <person name="Mejri S."/>
            <person name="Dirks R."/>
            <person name="Jansen H."/>
            <person name="Henkel C."/>
            <person name="Chen W.J."/>
            <person name="Zahm M."/>
            <person name="Cabau C."/>
            <person name="Klopp C."/>
            <person name="Thompson A.W."/>
            <person name="Robinson-Rechavi M."/>
            <person name="Braasch I."/>
            <person name="Lecointre G."/>
            <person name="Bobe J."/>
            <person name="Postlethwait J.H."/>
            <person name="Berthelot C."/>
            <person name="Roest Crollius H."/>
            <person name="Guiguen Y."/>
        </authorList>
    </citation>
    <scope>NUCLEOTIDE SEQUENCE</scope>
    <source>
        <strain evidence="2">NC1722</strain>
    </source>
</reference>
<dbReference type="AlphaFoldDB" id="A0AAD7WMH4"/>
<proteinExistence type="predicted"/>